<keyword evidence="3" id="KW-1185">Reference proteome</keyword>
<dbReference type="EMBL" id="CP072793">
    <property type="protein sequence ID" value="QTR54253.1"/>
    <property type="molecule type" value="Genomic_DNA"/>
</dbReference>
<organism evidence="2 3">
    <name type="scientific">Thiothrix unzii</name>
    <dbReference type="NCBI Taxonomy" id="111769"/>
    <lineage>
        <taxon>Bacteria</taxon>
        <taxon>Pseudomonadati</taxon>
        <taxon>Pseudomonadota</taxon>
        <taxon>Gammaproteobacteria</taxon>
        <taxon>Thiotrichales</taxon>
        <taxon>Thiotrichaceae</taxon>
        <taxon>Thiothrix</taxon>
    </lineage>
</organism>
<dbReference type="AlphaFoldDB" id="A0A975FAY0"/>
<dbReference type="Proteomes" id="UP000672009">
    <property type="component" value="Chromosome"/>
</dbReference>
<gene>
    <name evidence="2" type="ORF">J9260_03940</name>
</gene>
<evidence type="ECO:0000313" key="2">
    <source>
        <dbReference type="EMBL" id="QTR54253.1"/>
    </source>
</evidence>
<evidence type="ECO:0000256" key="1">
    <source>
        <dbReference type="SAM" id="SignalP"/>
    </source>
</evidence>
<name>A0A975FAY0_9GAMM</name>
<reference evidence="2" key="1">
    <citation type="submission" date="2021-04" db="EMBL/GenBank/DDBJ databases">
        <title>Genomics, taxonomy and metabolism of representatives of sulfur bacteria of the genus Thiothrix: Thiothrix fructosivorans QT, Thiothrix unzii A1T and three new species, Thiothrix subterranea sp. nov., Thiothrix litoralis sp. nov. and 'Candidatus Thiothrix anitrata' sp. nov.</title>
        <authorList>
            <person name="Ravin N.V."/>
            <person name="Smolyakov D."/>
            <person name="Rudenko T.S."/>
            <person name="Mardanov A.V."/>
            <person name="Beletsky A.V."/>
            <person name="Markov N.D."/>
            <person name="Fomenkov A.I."/>
            <person name="Roberts R.J."/>
            <person name="Karnachuk O.V."/>
            <person name="Novikov A."/>
            <person name="Grabovich M.Y."/>
        </authorList>
    </citation>
    <scope>NUCLEOTIDE SEQUENCE</scope>
    <source>
        <strain evidence="2">A1</strain>
    </source>
</reference>
<feature type="signal peptide" evidence="1">
    <location>
        <begin position="1"/>
        <end position="23"/>
    </location>
</feature>
<dbReference type="KEGG" id="tun:J9260_03940"/>
<sequence>MKRIASASLILTAIMVMSGCASLSPSNDSQRYQAAIRDAAVIEPTEVKPLPAIASDKVRVVTWTKFPDSYPLGQPTKLKWGEVWVTQDQVVQTRCRSFAPDKVMSDVQQLLGLPLNRDEKRHFVTLEVDAAALFRPCANPSLQATTCEASLPKTVAPDHAAWYAKQTSQSYQTQNGFPWTRLGYTYNWKAGANEVGVAELVIKAGAQVLPVAMEETAEYCARR</sequence>
<proteinExistence type="predicted"/>
<keyword evidence="1" id="KW-0732">Signal</keyword>
<dbReference type="RefSeq" id="WP_210219748.1">
    <property type="nucleotide sequence ID" value="NZ_CP072793.1"/>
</dbReference>
<dbReference type="PROSITE" id="PS51257">
    <property type="entry name" value="PROKAR_LIPOPROTEIN"/>
    <property type="match status" value="1"/>
</dbReference>
<accession>A0A975FAY0</accession>
<evidence type="ECO:0008006" key="4">
    <source>
        <dbReference type="Google" id="ProtNLM"/>
    </source>
</evidence>
<evidence type="ECO:0000313" key="3">
    <source>
        <dbReference type="Proteomes" id="UP000672009"/>
    </source>
</evidence>
<protein>
    <recommendedName>
        <fullName evidence="4">Lipoprotein</fullName>
    </recommendedName>
</protein>
<feature type="chain" id="PRO_5037861161" description="Lipoprotein" evidence="1">
    <location>
        <begin position="24"/>
        <end position="223"/>
    </location>
</feature>